<evidence type="ECO:0000313" key="1">
    <source>
        <dbReference type="EMBL" id="KKP51498.1"/>
    </source>
</evidence>
<accession>A0A0G0A4A5</accession>
<reference evidence="1 2" key="1">
    <citation type="journal article" date="2015" name="Nature">
        <title>rRNA introns, odd ribosomes, and small enigmatic genomes across a large radiation of phyla.</title>
        <authorList>
            <person name="Brown C.T."/>
            <person name="Hug L.A."/>
            <person name="Thomas B.C."/>
            <person name="Sharon I."/>
            <person name="Castelle C.J."/>
            <person name="Singh A."/>
            <person name="Wilkins M.J."/>
            <person name="Williams K.H."/>
            <person name="Banfield J.F."/>
        </authorList>
    </citation>
    <scope>NUCLEOTIDE SEQUENCE [LARGE SCALE GENOMIC DNA]</scope>
</reference>
<name>A0A0G0A4A5_9BACT</name>
<comment type="caution">
    <text evidence="1">The sequence shown here is derived from an EMBL/GenBank/DDBJ whole genome shotgun (WGS) entry which is preliminary data.</text>
</comment>
<dbReference type="Proteomes" id="UP000034045">
    <property type="component" value="Unassembled WGS sequence"/>
</dbReference>
<sequence length="47" mass="5389">MKGNPIKQIGQVTNNQQLIIKGLDNKVIVDLNLEKIEKAYKSVFKNY</sequence>
<dbReference type="EMBL" id="LBPD01000014">
    <property type="protein sequence ID" value="KKP51498.1"/>
    <property type="molecule type" value="Genomic_DNA"/>
</dbReference>
<protein>
    <submittedName>
        <fullName evidence="1">Uncharacterized protein</fullName>
    </submittedName>
</protein>
<proteinExistence type="predicted"/>
<evidence type="ECO:0000313" key="2">
    <source>
        <dbReference type="Proteomes" id="UP000034045"/>
    </source>
</evidence>
<dbReference type="AlphaFoldDB" id="A0A0G0A4A5"/>
<gene>
    <name evidence="1" type="ORF">UR42_C0014G0008</name>
</gene>
<organism evidence="1 2">
    <name type="scientific">Candidatus Roizmanbacteria bacterium GW2011_GWA2_33_33</name>
    <dbReference type="NCBI Taxonomy" id="1618476"/>
    <lineage>
        <taxon>Bacteria</taxon>
        <taxon>Candidatus Roizmaniibacteriota</taxon>
    </lineage>
</organism>